<dbReference type="AlphaFoldDB" id="A0A0H3MW58"/>
<reference evidence="1 2" key="1">
    <citation type="journal article" date="2009" name="PLoS ONE">
        <title>Rapid evolution of virulence and drug resistance in the emerging zoonotic pathogen Streptococcus suis.</title>
        <authorList>
            <person name="Holden M.T.G."/>
            <person name="Hauser H."/>
            <person name="Sanders M."/>
            <person name="Ngo T.H."/>
            <person name="Cherevach I."/>
            <person name="Cronin A."/>
            <person name="Goodhead I."/>
            <person name="Mungall K."/>
            <person name="Quail M.A."/>
            <person name="Price C."/>
            <person name="Rabbinowitsch E."/>
            <person name="Sharp S."/>
            <person name="Croucher N.J."/>
            <person name="Chieu T.B."/>
            <person name="Mai N.T.H."/>
            <person name="Diep T.S."/>
            <person name="Chinh N.T."/>
            <person name="Kehoe M."/>
            <person name="Leigh J.A."/>
            <person name="Ward P.N."/>
            <person name="Dowson C.G."/>
            <person name="Whatmore A.M."/>
            <person name="Chanter N."/>
            <person name="Iversen P."/>
            <person name="Gottschalk M."/>
            <person name="Slater J.D."/>
            <person name="Smith H.E."/>
            <person name="Spratt B.G."/>
            <person name="Xu J."/>
            <person name="Ye C."/>
            <person name="Bentley S."/>
            <person name="Barrell B.G."/>
            <person name="Schultsz C."/>
            <person name="Maskell D.J."/>
            <person name="Parkhill J."/>
        </authorList>
    </citation>
    <scope>NUCLEOTIDE SEQUENCE [LARGE SCALE GENOMIC DNA]</scope>
    <source>
        <strain evidence="1 2">BM407</strain>
    </source>
</reference>
<sequence>MKGGIPMKKLLICIVLLSCLVFPFIGWKLYAYQHNTITLTSEADFYLIYPGKVETFQLNGQEPQLLHTQKMNSQGYFGSGENYVIDNRYLVFANDQQKFINDNLISIDFNTGTVLRKPSQYSSYISGTDGQDFYTVGPYHILAQFDRNFDTIQTHVLNDDFIPSAPVMVDQTSVYLTGFVKDFTQEGPEENVLIVFDKKDFSKQEVFKYDNTIATGEGLWVNGTIYLPNLGKKTSEYTEIEQSSELLTFDTKTKTFSSVTLEHPSPSTLHALKDQKLLLIEHQNGMFSPISFTIYNTQTGQESYHRLDELNPRPYYIDHVRQLDGNRLLLILAGKALIYDWQAKKVLSQTILSEDYVSGVWVND</sequence>
<proteinExistence type="predicted"/>
<organism evidence="1 2">
    <name type="scientific">Streptococcus suis (strain BM407)</name>
    <dbReference type="NCBI Taxonomy" id="568814"/>
    <lineage>
        <taxon>Bacteria</taxon>
        <taxon>Bacillati</taxon>
        <taxon>Bacillota</taxon>
        <taxon>Bacilli</taxon>
        <taxon>Lactobacillales</taxon>
        <taxon>Streptococcaceae</taxon>
        <taxon>Streptococcus</taxon>
    </lineage>
</organism>
<dbReference type="InterPro" id="IPR011047">
    <property type="entry name" value="Quinoprotein_ADH-like_sf"/>
</dbReference>
<dbReference type="KEGG" id="ssb:SSUBM407_1353"/>
<accession>A0A0H3MW58</accession>
<dbReference type="PATRIC" id="fig|568814.3.peg.1392"/>
<dbReference type="SUPFAM" id="SSF50998">
    <property type="entry name" value="Quinoprotein alcohol dehydrogenase-like"/>
    <property type="match status" value="1"/>
</dbReference>
<name>A0A0H3MW58_STRS4</name>
<evidence type="ECO:0000313" key="2">
    <source>
        <dbReference type="Proteomes" id="UP000009077"/>
    </source>
</evidence>
<evidence type="ECO:0000313" key="1">
    <source>
        <dbReference type="EMBL" id="CAZ56210.1"/>
    </source>
</evidence>
<keyword evidence="2" id="KW-1185">Reference proteome</keyword>
<gene>
    <name evidence="1" type="ordered locus">SSUBM407_1353</name>
</gene>
<protein>
    <submittedName>
        <fullName evidence="1">Exported protein</fullName>
    </submittedName>
</protein>
<dbReference type="EMBL" id="FM252032">
    <property type="protein sequence ID" value="CAZ56210.1"/>
    <property type="molecule type" value="Genomic_DNA"/>
</dbReference>
<dbReference type="Proteomes" id="UP000009077">
    <property type="component" value="Chromosome"/>
</dbReference>
<dbReference type="HOGENOM" id="CLU_773683_0_0_9"/>